<dbReference type="AlphaFoldDB" id="A0A0K2VGL7"/>
<name>A0A0K2VGL7_LEPSM</name>
<reference evidence="2" key="1">
    <citation type="submission" date="2014-05" db="EMBL/GenBank/DDBJ databases">
        <authorList>
            <person name="Chronopoulou M."/>
        </authorList>
    </citation>
    <scope>NUCLEOTIDE SEQUENCE</scope>
    <source>
        <tissue evidence="2">Whole organism</tissue>
    </source>
</reference>
<feature type="chain" id="PRO_5005489475" evidence="1">
    <location>
        <begin position="22"/>
        <end position="138"/>
    </location>
</feature>
<keyword evidence="1" id="KW-0732">Signal</keyword>
<evidence type="ECO:0000313" key="2">
    <source>
        <dbReference type="EMBL" id="CDW49096.1"/>
    </source>
</evidence>
<evidence type="ECO:0000256" key="1">
    <source>
        <dbReference type="SAM" id="SignalP"/>
    </source>
</evidence>
<feature type="signal peptide" evidence="1">
    <location>
        <begin position="1"/>
        <end position="21"/>
    </location>
</feature>
<protein>
    <submittedName>
        <fullName evidence="2">Uncharacterized protein</fullName>
    </submittedName>
</protein>
<proteinExistence type="predicted"/>
<sequence>MGLKKHLLTLCFVSLLSLLMAGKSKLYHKDSRGSHRNCLCQCIPLQYVDRKGIMHGNCTSTYNGAQWCYVKHQQYSQCDDLSQSQLFRDRYWSHHACTTPEENSHTCRDSIVPLFFLSTRGPMQKYGGNSDERLNGIP</sequence>
<accession>A0A0K2VGL7</accession>
<dbReference type="EMBL" id="HACA01031735">
    <property type="protein sequence ID" value="CDW49096.1"/>
    <property type="molecule type" value="Transcribed_RNA"/>
</dbReference>
<organism evidence="2">
    <name type="scientific">Lepeophtheirus salmonis</name>
    <name type="common">Salmon louse</name>
    <name type="synonym">Caligus salmonis</name>
    <dbReference type="NCBI Taxonomy" id="72036"/>
    <lineage>
        <taxon>Eukaryota</taxon>
        <taxon>Metazoa</taxon>
        <taxon>Ecdysozoa</taxon>
        <taxon>Arthropoda</taxon>
        <taxon>Crustacea</taxon>
        <taxon>Multicrustacea</taxon>
        <taxon>Hexanauplia</taxon>
        <taxon>Copepoda</taxon>
        <taxon>Siphonostomatoida</taxon>
        <taxon>Caligidae</taxon>
        <taxon>Lepeophtheirus</taxon>
    </lineage>
</organism>